<dbReference type="AlphaFoldDB" id="A0A3Q2CBQ0"/>
<evidence type="ECO:0000256" key="3">
    <source>
        <dbReference type="ARBA" id="ARBA00006958"/>
    </source>
</evidence>
<comment type="subcellular location">
    <subcellularLocation>
        <location evidence="2">Nucleus</location>
    </subcellularLocation>
</comment>
<evidence type="ECO:0000313" key="10">
    <source>
        <dbReference type="Proteomes" id="UP000265020"/>
    </source>
</evidence>
<sequence>MLYLASGDSLMSLAFSYRLGHSTVVNSVHMVYAAIESKMMEEFLPSPTEDMWTEVARGFWRKWNFPNCLGAIDGKHVTIQAPARSGSQYYNYKKTFSIVLLAVVDHEYRFRAIQVGDFGRMSDGGVFSASNLGKGLERGDLNVPSSAPLPGAPEIGPLPHVLVGDAAFPLKTYLLRLSRARMVVECAFGILTARWRIMLRDINLHPNHVNTLVVAATILHNYLLAPSENQRYIDEAEERGLCLPQALNIGGRRAARQAYENRRAYTTFFNSPAGTHPPVPLFK</sequence>
<dbReference type="PANTHER" id="PTHR22930">
    <property type="match status" value="1"/>
</dbReference>
<dbReference type="PANTHER" id="PTHR22930:SF220">
    <property type="entry name" value="PROTEIN ALP1-LIKE"/>
    <property type="match status" value="1"/>
</dbReference>
<comment type="cofactor">
    <cofactor evidence="1">
        <name>a divalent metal cation</name>
        <dbReference type="ChEBI" id="CHEBI:60240"/>
    </cofactor>
</comment>
<keyword evidence="10" id="KW-1185">Reference proteome</keyword>
<accession>A0A3Q2CBQ0</accession>
<name>A0A3Q2CBQ0_CYPVA</name>
<evidence type="ECO:0000313" key="9">
    <source>
        <dbReference type="Ensembl" id="ENSCVAP00000002304.1"/>
    </source>
</evidence>
<protein>
    <recommendedName>
        <fullName evidence="8">DDE Tnp4 domain-containing protein</fullName>
    </recommendedName>
</protein>
<dbReference type="GeneTree" id="ENSGT00940000164115"/>
<evidence type="ECO:0000256" key="7">
    <source>
        <dbReference type="ARBA" id="ARBA00023242"/>
    </source>
</evidence>
<evidence type="ECO:0000256" key="5">
    <source>
        <dbReference type="ARBA" id="ARBA00022723"/>
    </source>
</evidence>
<keyword evidence="5" id="KW-0479">Metal-binding</keyword>
<keyword evidence="6" id="KW-0378">Hydrolase</keyword>
<evidence type="ECO:0000256" key="6">
    <source>
        <dbReference type="ARBA" id="ARBA00022801"/>
    </source>
</evidence>
<dbReference type="GO" id="GO:0005634">
    <property type="term" value="C:nucleus"/>
    <property type="evidence" value="ECO:0007669"/>
    <property type="project" value="UniProtKB-SubCell"/>
</dbReference>
<keyword evidence="4" id="KW-0540">Nuclease</keyword>
<evidence type="ECO:0000256" key="1">
    <source>
        <dbReference type="ARBA" id="ARBA00001968"/>
    </source>
</evidence>
<evidence type="ECO:0000259" key="8">
    <source>
        <dbReference type="Pfam" id="PF13359"/>
    </source>
</evidence>
<dbReference type="GO" id="GO:0004518">
    <property type="term" value="F:nuclease activity"/>
    <property type="evidence" value="ECO:0007669"/>
    <property type="project" value="UniProtKB-KW"/>
</dbReference>
<feature type="domain" description="DDE Tnp4" evidence="8">
    <location>
        <begin position="72"/>
        <end position="221"/>
    </location>
</feature>
<dbReference type="GO" id="GO:0046872">
    <property type="term" value="F:metal ion binding"/>
    <property type="evidence" value="ECO:0007669"/>
    <property type="project" value="UniProtKB-KW"/>
</dbReference>
<dbReference type="InterPro" id="IPR027806">
    <property type="entry name" value="HARBI1_dom"/>
</dbReference>
<reference evidence="9" key="1">
    <citation type="submission" date="2025-08" db="UniProtKB">
        <authorList>
            <consortium name="Ensembl"/>
        </authorList>
    </citation>
    <scope>IDENTIFICATION</scope>
</reference>
<dbReference type="Pfam" id="PF13359">
    <property type="entry name" value="DDE_Tnp_4"/>
    <property type="match status" value="1"/>
</dbReference>
<comment type="similarity">
    <text evidence="3">Belongs to the HARBI1 family.</text>
</comment>
<dbReference type="InterPro" id="IPR045249">
    <property type="entry name" value="HARBI1-like"/>
</dbReference>
<dbReference type="Ensembl" id="ENSCVAT00000011936.1">
    <property type="protein sequence ID" value="ENSCVAP00000002304.1"/>
    <property type="gene ID" value="ENSCVAG00000003394.1"/>
</dbReference>
<proteinExistence type="inferred from homology"/>
<evidence type="ECO:0000256" key="2">
    <source>
        <dbReference type="ARBA" id="ARBA00004123"/>
    </source>
</evidence>
<evidence type="ECO:0000256" key="4">
    <source>
        <dbReference type="ARBA" id="ARBA00022722"/>
    </source>
</evidence>
<reference evidence="9" key="2">
    <citation type="submission" date="2025-09" db="UniProtKB">
        <authorList>
            <consortium name="Ensembl"/>
        </authorList>
    </citation>
    <scope>IDENTIFICATION</scope>
</reference>
<keyword evidence="7" id="KW-0539">Nucleus</keyword>
<dbReference type="GO" id="GO:0016787">
    <property type="term" value="F:hydrolase activity"/>
    <property type="evidence" value="ECO:0007669"/>
    <property type="project" value="UniProtKB-KW"/>
</dbReference>
<dbReference type="Proteomes" id="UP000265020">
    <property type="component" value="Unassembled WGS sequence"/>
</dbReference>
<organism evidence="9 10">
    <name type="scientific">Cyprinodon variegatus</name>
    <name type="common">Sheepshead minnow</name>
    <dbReference type="NCBI Taxonomy" id="28743"/>
    <lineage>
        <taxon>Eukaryota</taxon>
        <taxon>Metazoa</taxon>
        <taxon>Chordata</taxon>
        <taxon>Craniata</taxon>
        <taxon>Vertebrata</taxon>
        <taxon>Euteleostomi</taxon>
        <taxon>Actinopterygii</taxon>
        <taxon>Neopterygii</taxon>
        <taxon>Teleostei</taxon>
        <taxon>Neoteleostei</taxon>
        <taxon>Acanthomorphata</taxon>
        <taxon>Ovalentaria</taxon>
        <taxon>Atherinomorphae</taxon>
        <taxon>Cyprinodontiformes</taxon>
        <taxon>Cyprinodontidae</taxon>
        <taxon>Cyprinodon</taxon>
    </lineage>
</organism>
<dbReference type="OMA" id="PATRYIP"/>